<protein>
    <submittedName>
        <fullName evidence="2">Uncharacterized protein</fullName>
    </submittedName>
</protein>
<dbReference type="AlphaFoldDB" id="A0A813IFB0"/>
<gene>
    <name evidence="2" type="ORF">PGLA2088_LOCUS7277</name>
</gene>
<name>A0A813IFB0_POLGL</name>
<dbReference type="SUPFAM" id="SSF48403">
    <property type="entry name" value="Ankyrin repeat"/>
    <property type="match status" value="1"/>
</dbReference>
<organism evidence="2 3">
    <name type="scientific">Polarella glacialis</name>
    <name type="common">Dinoflagellate</name>
    <dbReference type="NCBI Taxonomy" id="89957"/>
    <lineage>
        <taxon>Eukaryota</taxon>
        <taxon>Sar</taxon>
        <taxon>Alveolata</taxon>
        <taxon>Dinophyceae</taxon>
        <taxon>Suessiales</taxon>
        <taxon>Suessiaceae</taxon>
        <taxon>Polarella</taxon>
    </lineage>
</organism>
<reference evidence="2" key="1">
    <citation type="submission" date="2021-02" db="EMBL/GenBank/DDBJ databases">
        <authorList>
            <person name="Dougan E. K."/>
            <person name="Rhodes N."/>
            <person name="Thang M."/>
            <person name="Chan C."/>
        </authorList>
    </citation>
    <scope>NUCLEOTIDE SEQUENCE</scope>
</reference>
<keyword evidence="1" id="KW-0040">ANK repeat</keyword>
<dbReference type="InterPro" id="IPR036770">
    <property type="entry name" value="Ankyrin_rpt-contain_sf"/>
</dbReference>
<feature type="non-terminal residue" evidence="2">
    <location>
        <position position="1"/>
    </location>
</feature>
<evidence type="ECO:0000313" key="3">
    <source>
        <dbReference type="Proteomes" id="UP000626109"/>
    </source>
</evidence>
<accession>A0A813IFB0</accession>
<feature type="non-terminal residue" evidence="2">
    <location>
        <position position="167"/>
    </location>
</feature>
<dbReference type="InterPro" id="IPR002110">
    <property type="entry name" value="Ankyrin_rpt"/>
</dbReference>
<dbReference type="PROSITE" id="PS50297">
    <property type="entry name" value="ANK_REP_REGION"/>
    <property type="match status" value="1"/>
</dbReference>
<dbReference type="Proteomes" id="UP000626109">
    <property type="component" value="Unassembled WGS sequence"/>
</dbReference>
<sequence length="167" mass="18788">YRELAAMPYEEDGETWDINYRSHLDGMAENKPGHKKFDEYNLPKWVKHPIAHPFSGMAIEASAYSYACLNGTLDGLTNSSGLGPAHIATMFGDMEMLQACSEEELSRPSVNGETPAYYAVRYGTPWCLQWLVEHGADTTTPASNGYTPEQLVWVNNRNHAVEQEWLE</sequence>
<dbReference type="EMBL" id="CAJNNW010007459">
    <property type="protein sequence ID" value="CAE8649279.1"/>
    <property type="molecule type" value="Genomic_DNA"/>
</dbReference>
<evidence type="ECO:0000313" key="2">
    <source>
        <dbReference type="EMBL" id="CAE8649279.1"/>
    </source>
</evidence>
<feature type="repeat" description="ANK" evidence="1">
    <location>
        <begin position="111"/>
        <end position="143"/>
    </location>
</feature>
<dbReference type="Pfam" id="PF12796">
    <property type="entry name" value="Ank_2"/>
    <property type="match status" value="1"/>
</dbReference>
<dbReference type="Gene3D" id="1.25.40.20">
    <property type="entry name" value="Ankyrin repeat-containing domain"/>
    <property type="match status" value="1"/>
</dbReference>
<proteinExistence type="predicted"/>
<comment type="caution">
    <text evidence="2">The sequence shown here is derived from an EMBL/GenBank/DDBJ whole genome shotgun (WGS) entry which is preliminary data.</text>
</comment>
<dbReference type="PROSITE" id="PS50088">
    <property type="entry name" value="ANK_REPEAT"/>
    <property type="match status" value="1"/>
</dbReference>
<evidence type="ECO:0000256" key="1">
    <source>
        <dbReference type="PROSITE-ProRule" id="PRU00023"/>
    </source>
</evidence>